<dbReference type="EMBL" id="CP020557">
    <property type="protein sequence ID" value="ARF70424.1"/>
    <property type="molecule type" value="Genomic_DNA"/>
</dbReference>
<reference evidence="1 2" key="1">
    <citation type="submission" date="2017-03" db="EMBL/GenBank/DDBJ databases">
        <title>Paenibacillus larvae genome sequencing.</title>
        <authorList>
            <person name="Dingman D.W."/>
        </authorList>
    </citation>
    <scope>NUCLEOTIDE SEQUENCE [LARGE SCALE GENOMIC DNA]</scope>
    <source>
        <strain evidence="1 2">SAG 10367</strain>
    </source>
</reference>
<dbReference type="GO" id="GO:0020037">
    <property type="term" value="F:heme binding"/>
    <property type="evidence" value="ECO:0007669"/>
    <property type="project" value="InterPro"/>
</dbReference>
<dbReference type="SUPFAM" id="SSF58104">
    <property type="entry name" value="Methyl-accepting chemotaxis protein (MCP) signaling domain"/>
    <property type="match status" value="1"/>
</dbReference>
<dbReference type="InterPro" id="IPR039379">
    <property type="entry name" value="Protoglobin_sensor_dom"/>
</dbReference>
<dbReference type="PROSITE" id="PS50111">
    <property type="entry name" value="CHEMOTAXIS_TRANSDUC_2"/>
    <property type="match status" value="1"/>
</dbReference>
<name>A0A1V0UZ10_9BACL</name>
<dbReference type="GeneID" id="64220107"/>
<protein>
    <submittedName>
        <fullName evidence="1">Chemotaxis protein</fullName>
    </submittedName>
</protein>
<organism evidence="1 2">
    <name type="scientific">Paenibacillus larvae subsp. pulvifaciens</name>
    <dbReference type="NCBI Taxonomy" id="1477"/>
    <lineage>
        <taxon>Bacteria</taxon>
        <taxon>Bacillati</taxon>
        <taxon>Bacillota</taxon>
        <taxon>Bacilli</taxon>
        <taxon>Bacillales</taxon>
        <taxon>Paenibacillaceae</taxon>
        <taxon>Paenibacillus</taxon>
    </lineage>
</organism>
<gene>
    <name evidence="1" type="ORF">B7C51_06440</name>
</gene>
<accession>A0A1V0UZ10</accession>
<dbReference type="GO" id="GO:0019825">
    <property type="term" value="F:oxygen binding"/>
    <property type="evidence" value="ECO:0007669"/>
    <property type="project" value="InterPro"/>
</dbReference>
<sequence>MIQLTEQRQKLINFIGLTDDDLALLKKHEQAFGQIVDGLVDLLYERLIEVPELKELIFKYSTLESLKQTQRWYFLSMASGIVDQAYIDGRLKIGHVHSRIGLTTDWYLGTYLLYLDLSTAYFKEIIPENWLEVTYALTKMFNLDSQLVLEAYVHDEKARIERLVDEQEELITGISKAVQDLAAMMIELSSNSQIVAETAAQAAASQEKSHGMIHNLSHEVEDIQAMGTLMKEISEQTHLLGLNAAIEAARAGEQGRGFEVVANEVRKLASRSKEALESIQDKLQSINEILNKVNSESERTTQYARSQAASSQELISFVQMVERVTNELEELKQL</sequence>
<dbReference type="InterPro" id="IPR044398">
    <property type="entry name" value="Globin-sensor_dom"/>
</dbReference>
<dbReference type="PANTHER" id="PTHR32089">
    <property type="entry name" value="METHYL-ACCEPTING CHEMOTAXIS PROTEIN MCPB"/>
    <property type="match status" value="1"/>
</dbReference>
<evidence type="ECO:0000313" key="2">
    <source>
        <dbReference type="Proteomes" id="UP000192727"/>
    </source>
</evidence>
<dbReference type="InterPro" id="IPR012292">
    <property type="entry name" value="Globin/Proto"/>
</dbReference>
<dbReference type="InterPro" id="IPR009050">
    <property type="entry name" value="Globin-like_sf"/>
</dbReference>
<dbReference type="PANTHER" id="PTHR32089:SF112">
    <property type="entry name" value="LYSOZYME-LIKE PROTEIN-RELATED"/>
    <property type="match status" value="1"/>
</dbReference>
<evidence type="ECO:0000313" key="1">
    <source>
        <dbReference type="EMBL" id="ARF70424.1"/>
    </source>
</evidence>
<dbReference type="Gene3D" id="1.10.287.950">
    <property type="entry name" value="Methyl-accepting chemotaxis protein"/>
    <property type="match status" value="1"/>
</dbReference>
<dbReference type="Proteomes" id="UP000192727">
    <property type="component" value="Chromosome"/>
</dbReference>
<dbReference type="SMART" id="SM00283">
    <property type="entry name" value="MA"/>
    <property type="match status" value="1"/>
</dbReference>
<dbReference type="GO" id="GO:0007165">
    <property type="term" value="P:signal transduction"/>
    <property type="evidence" value="ECO:0007669"/>
    <property type="project" value="InterPro"/>
</dbReference>
<dbReference type="RefSeq" id="WP_036656914.1">
    <property type="nucleotide sequence ID" value="NZ_CP019794.1"/>
</dbReference>
<dbReference type="SUPFAM" id="SSF46458">
    <property type="entry name" value="Globin-like"/>
    <property type="match status" value="1"/>
</dbReference>
<dbReference type="CDD" id="cd01068">
    <property type="entry name" value="globin_sensor"/>
    <property type="match status" value="1"/>
</dbReference>
<dbReference type="Pfam" id="PF00015">
    <property type="entry name" value="MCPsignal"/>
    <property type="match status" value="1"/>
</dbReference>
<proteinExistence type="predicted"/>
<dbReference type="Gene3D" id="1.10.490.10">
    <property type="entry name" value="Globins"/>
    <property type="match status" value="1"/>
</dbReference>
<dbReference type="GO" id="GO:0016020">
    <property type="term" value="C:membrane"/>
    <property type="evidence" value="ECO:0007669"/>
    <property type="project" value="InterPro"/>
</dbReference>
<dbReference type="Pfam" id="PF11563">
    <property type="entry name" value="Protoglobin"/>
    <property type="match status" value="1"/>
</dbReference>
<dbReference type="AlphaFoldDB" id="A0A1V0UZ10"/>
<dbReference type="InterPro" id="IPR004089">
    <property type="entry name" value="MCPsignal_dom"/>
</dbReference>